<dbReference type="Pfam" id="PF13404">
    <property type="entry name" value="HTH_AsnC-type"/>
    <property type="match status" value="1"/>
</dbReference>
<dbReference type="InterPro" id="IPR000485">
    <property type="entry name" value="AsnC-type_HTH_dom"/>
</dbReference>
<proteinExistence type="predicted"/>
<gene>
    <name evidence="5" type="ORF">KTS45_08420</name>
</gene>
<evidence type="ECO:0000259" key="4">
    <source>
        <dbReference type="PROSITE" id="PS50956"/>
    </source>
</evidence>
<evidence type="ECO:0000313" key="5">
    <source>
        <dbReference type="EMBL" id="MBV0924223.1"/>
    </source>
</evidence>
<dbReference type="InterPro" id="IPR019885">
    <property type="entry name" value="Tscrpt_reg_HTH_AsnC-type_CS"/>
</dbReference>
<reference evidence="5 6" key="1">
    <citation type="submission" date="2021-06" db="EMBL/GenBank/DDBJ databases">
        <title>New haloarchaea isolates fom saline soil.</title>
        <authorList>
            <person name="Duran-Viseras A."/>
            <person name="Sanchez-Porro C.S."/>
            <person name="Ventosa A."/>
        </authorList>
    </citation>
    <scope>NUCLEOTIDE SEQUENCE [LARGE SCALE GENOMIC DNA]</scope>
    <source>
        <strain evidence="5 6">JCM 183640</strain>
    </source>
</reference>
<dbReference type="GO" id="GO:0043565">
    <property type="term" value="F:sequence-specific DNA binding"/>
    <property type="evidence" value="ECO:0007669"/>
    <property type="project" value="InterPro"/>
</dbReference>
<dbReference type="InterPro" id="IPR036390">
    <property type="entry name" value="WH_DNA-bd_sf"/>
</dbReference>
<evidence type="ECO:0000256" key="2">
    <source>
        <dbReference type="ARBA" id="ARBA00023125"/>
    </source>
</evidence>
<keyword evidence="3" id="KW-0804">Transcription</keyword>
<evidence type="ECO:0000313" key="6">
    <source>
        <dbReference type="Proteomes" id="UP000766550"/>
    </source>
</evidence>
<dbReference type="GO" id="GO:0005829">
    <property type="term" value="C:cytosol"/>
    <property type="evidence" value="ECO:0007669"/>
    <property type="project" value="TreeGrafter"/>
</dbReference>
<evidence type="ECO:0000256" key="3">
    <source>
        <dbReference type="ARBA" id="ARBA00023163"/>
    </source>
</evidence>
<dbReference type="SUPFAM" id="SSF46785">
    <property type="entry name" value="Winged helix' DNA-binding domain"/>
    <property type="match status" value="1"/>
</dbReference>
<dbReference type="Pfam" id="PF24273">
    <property type="entry name" value="TRASH_HVO_1752_C"/>
    <property type="match status" value="1"/>
</dbReference>
<dbReference type="PROSITE" id="PS00519">
    <property type="entry name" value="HTH_ASNC_1"/>
    <property type="match status" value="1"/>
</dbReference>
<keyword evidence="2" id="KW-0238">DNA-binding</keyword>
<dbReference type="AlphaFoldDB" id="A0A8J8C6Q9"/>
<accession>A0A8J8C6Q9</accession>
<dbReference type="PANTHER" id="PTHR30154">
    <property type="entry name" value="LEUCINE-RESPONSIVE REGULATORY PROTEIN"/>
    <property type="match status" value="1"/>
</dbReference>
<dbReference type="Gene3D" id="1.10.10.10">
    <property type="entry name" value="Winged helix-like DNA-binding domain superfamily/Winged helix DNA-binding domain"/>
    <property type="match status" value="1"/>
</dbReference>
<organism evidence="5 6">
    <name type="scientific">Haloarcula limicola</name>
    <dbReference type="NCBI Taxonomy" id="1429915"/>
    <lineage>
        <taxon>Archaea</taxon>
        <taxon>Methanobacteriati</taxon>
        <taxon>Methanobacteriota</taxon>
        <taxon>Stenosarchaea group</taxon>
        <taxon>Halobacteria</taxon>
        <taxon>Halobacteriales</taxon>
        <taxon>Haloarculaceae</taxon>
        <taxon>Haloarcula</taxon>
    </lineage>
</organism>
<keyword evidence="1" id="KW-0805">Transcription regulation</keyword>
<dbReference type="CDD" id="cd00090">
    <property type="entry name" value="HTH_ARSR"/>
    <property type="match status" value="1"/>
</dbReference>
<protein>
    <submittedName>
        <fullName evidence="5">AsnC family transcriptional regulator</fullName>
    </submittedName>
</protein>
<dbReference type="InterPro" id="IPR056526">
    <property type="entry name" value="TRASH_HVO_1752"/>
</dbReference>
<dbReference type="PROSITE" id="PS50956">
    <property type="entry name" value="HTH_ASNC_2"/>
    <property type="match status" value="1"/>
</dbReference>
<dbReference type="EMBL" id="JAHQXF010000001">
    <property type="protein sequence ID" value="MBV0924223.1"/>
    <property type="molecule type" value="Genomic_DNA"/>
</dbReference>
<dbReference type="PANTHER" id="PTHR30154:SF34">
    <property type="entry name" value="TRANSCRIPTIONAL REGULATOR AZLB"/>
    <property type="match status" value="1"/>
</dbReference>
<name>A0A8J8C6Q9_9EURY</name>
<dbReference type="SMART" id="SM00344">
    <property type="entry name" value="HTH_ASNC"/>
    <property type="match status" value="1"/>
</dbReference>
<dbReference type="InterPro" id="IPR036388">
    <property type="entry name" value="WH-like_DNA-bd_sf"/>
</dbReference>
<dbReference type="GO" id="GO:0043200">
    <property type="term" value="P:response to amino acid"/>
    <property type="evidence" value="ECO:0007669"/>
    <property type="project" value="TreeGrafter"/>
</dbReference>
<dbReference type="PRINTS" id="PR00033">
    <property type="entry name" value="HTHASNC"/>
</dbReference>
<evidence type="ECO:0000256" key="1">
    <source>
        <dbReference type="ARBA" id="ARBA00023015"/>
    </source>
</evidence>
<dbReference type="OrthoDB" id="33200at2157"/>
<feature type="domain" description="HTH asnC-type" evidence="4">
    <location>
        <begin position="4"/>
        <end position="66"/>
    </location>
</feature>
<dbReference type="RefSeq" id="WP_162317290.1">
    <property type="nucleotide sequence ID" value="NZ_JAHQXF010000001.1"/>
</dbReference>
<dbReference type="InterPro" id="IPR011991">
    <property type="entry name" value="ArsR-like_HTH"/>
</dbReference>
<sequence>MSELDATDVTILELLMEDARRSYREIAEDVGLSPPTVSNRVDRLRDLGIVQGFTVEVDRAAFSGEDECLVVIETSLGESDAAFARLRDADDVEHVFRTVESAVVAKVVSSPAAVHGLLEDVLSDDQVRDYHVQSVLESAWQPQLGADELDVECSICGKQIAGDGETVEVDSDDTYHVCCSACAEKIAEQYESLKEGVDG</sequence>
<comment type="caution">
    <text evidence="5">The sequence shown here is derived from an EMBL/GenBank/DDBJ whole genome shotgun (WGS) entry which is preliminary data.</text>
</comment>
<keyword evidence="6" id="KW-1185">Reference proteome</keyword>
<dbReference type="InterPro" id="IPR019888">
    <property type="entry name" value="Tscrpt_reg_AsnC-like"/>
</dbReference>
<dbReference type="Proteomes" id="UP000766550">
    <property type="component" value="Unassembled WGS sequence"/>
</dbReference>